<reference evidence="8 9" key="1">
    <citation type="submission" date="2016-08" db="EMBL/GenBank/DDBJ databases">
        <title>Genome sequencing of Paenibacillus sp. TI45-13ar, isolated from Korean traditional nuruk.</title>
        <authorList>
            <person name="Kim S.-J."/>
        </authorList>
    </citation>
    <scope>NUCLEOTIDE SEQUENCE [LARGE SCALE GENOMIC DNA]</scope>
    <source>
        <strain evidence="8 9">TI45-13ar</strain>
    </source>
</reference>
<dbReference type="InterPro" id="IPR000160">
    <property type="entry name" value="GGDEF_dom"/>
</dbReference>
<comment type="subcellular location">
    <subcellularLocation>
        <location evidence="1">Cell membrane</location>
        <topology evidence="1">Multi-pass membrane protein</topology>
    </subcellularLocation>
</comment>
<organism evidence="8 9">
    <name type="scientific">Paenibacillus nuruki</name>
    <dbReference type="NCBI Taxonomy" id="1886670"/>
    <lineage>
        <taxon>Bacteria</taxon>
        <taxon>Bacillati</taxon>
        <taxon>Bacillota</taxon>
        <taxon>Bacilli</taxon>
        <taxon>Bacillales</taxon>
        <taxon>Paenibacillaceae</taxon>
        <taxon>Paenibacillus</taxon>
    </lineage>
</organism>
<keyword evidence="2" id="KW-1003">Cell membrane</keyword>
<dbReference type="EC" id="2.7.7.65" evidence="8"/>
<comment type="caution">
    <text evidence="8">The sequence shown here is derived from an EMBL/GenBank/DDBJ whole genome shotgun (WGS) entry which is preliminary data.</text>
</comment>
<dbReference type="GO" id="GO:1902201">
    <property type="term" value="P:negative regulation of bacterial-type flagellum-dependent cell motility"/>
    <property type="evidence" value="ECO:0007669"/>
    <property type="project" value="TreeGrafter"/>
</dbReference>
<dbReference type="InterPro" id="IPR029787">
    <property type="entry name" value="Nucleotide_cyclase"/>
</dbReference>
<keyword evidence="9" id="KW-1185">Reference proteome</keyword>
<feature type="transmembrane region" description="Helical" evidence="6">
    <location>
        <begin position="164"/>
        <end position="184"/>
    </location>
</feature>
<gene>
    <name evidence="8" type="ORF">PTI45_04562</name>
</gene>
<dbReference type="Pfam" id="PF00990">
    <property type="entry name" value="GGDEF"/>
    <property type="match status" value="1"/>
</dbReference>
<evidence type="ECO:0000313" key="9">
    <source>
        <dbReference type="Proteomes" id="UP000094578"/>
    </source>
</evidence>
<feature type="transmembrane region" description="Helical" evidence="6">
    <location>
        <begin position="38"/>
        <end position="59"/>
    </location>
</feature>
<name>A0A1E3KYX7_9BACL</name>
<dbReference type="CDD" id="cd01949">
    <property type="entry name" value="GGDEF"/>
    <property type="match status" value="1"/>
</dbReference>
<dbReference type="NCBIfam" id="TIGR00254">
    <property type="entry name" value="GGDEF"/>
    <property type="match status" value="1"/>
</dbReference>
<evidence type="ECO:0000256" key="2">
    <source>
        <dbReference type="ARBA" id="ARBA00022475"/>
    </source>
</evidence>
<dbReference type="RefSeq" id="WP_175425256.1">
    <property type="nucleotide sequence ID" value="NZ_MDER01000096.1"/>
</dbReference>
<dbReference type="Proteomes" id="UP000094578">
    <property type="component" value="Unassembled WGS sequence"/>
</dbReference>
<dbReference type="InterPro" id="IPR011620">
    <property type="entry name" value="Sig_transdc_His_kinase_LytS_TM"/>
</dbReference>
<dbReference type="SMART" id="SM00267">
    <property type="entry name" value="GGDEF"/>
    <property type="match status" value="1"/>
</dbReference>
<dbReference type="Gene3D" id="3.30.70.270">
    <property type="match status" value="1"/>
</dbReference>
<dbReference type="GO" id="GO:0043709">
    <property type="term" value="P:cell adhesion involved in single-species biofilm formation"/>
    <property type="evidence" value="ECO:0007669"/>
    <property type="project" value="TreeGrafter"/>
</dbReference>
<dbReference type="InterPro" id="IPR043128">
    <property type="entry name" value="Rev_trsase/Diguanyl_cyclase"/>
</dbReference>
<keyword evidence="8" id="KW-0808">Transferase</keyword>
<feature type="transmembrane region" description="Helical" evidence="6">
    <location>
        <begin position="140"/>
        <end position="158"/>
    </location>
</feature>
<accession>A0A1E3KYX7</accession>
<keyword evidence="8" id="KW-0548">Nucleotidyltransferase</keyword>
<dbReference type="GO" id="GO:0000155">
    <property type="term" value="F:phosphorelay sensor kinase activity"/>
    <property type="evidence" value="ECO:0007669"/>
    <property type="project" value="InterPro"/>
</dbReference>
<keyword evidence="4 6" id="KW-1133">Transmembrane helix</keyword>
<dbReference type="GO" id="GO:0005886">
    <property type="term" value="C:plasma membrane"/>
    <property type="evidence" value="ECO:0007669"/>
    <property type="project" value="UniProtKB-SubCell"/>
</dbReference>
<dbReference type="InterPro" id="IPR050469">
    <property type="entry name" value="Diguanylate_Cyclase"/>
</dbReference>
<feature type="transmembrane region" description="Helical" evidence="6">
    <location>
        <begin position="108"/>
        <end position="128"/>
    </location>
</feature>
<dbReference type="GO" id="GO:0052621">
    <property type="term" value="F:diguanylate cyclase activity"/>
    <property type="evidence" value="ECO:0007669"/>
    <property type="project" value="UniProtKB-EC"/>
</dbReference>
<dbReference type="PATRIC" id="fig|1886670.3.peg.4584"/>
<dbReference type="STRING" id="1886670.PTI45_04562"/>
<evidence type="ECO:0000256" key="6">
    <source>
        <dbReference type="SAM" id="Phobius"/>
    </source>
</evidence>
<feature type="transmembrane region" description="Helical" evidence="6">
    <location>
        <begin position="7"/>
        <end position="26"/>
    </location>
</feature>
<dbReference type="PANTHER" id="PTHR45138:SF9">
    <property type="entry name" value="DIGUANYLATE CYCLASE DGCM-RELATED"/>
    <property type="match status" value="1"/>
</dbReference>
<sequence length="365" mass="41708">MITIIQSLLNNLTFLTTTLFFGNLILKWLSKRIDIHSLYVKLVSGIFAGVIGIMLTKYFSFRLSDMIVLDLRQVAIILSFYFGGALSSLVTAVIIGVYRLFLIDPINFSSFIGFFNAIFTFIVTGFFIKKGKELVLSQWVRMMFGILLVYGLSVFSVLGEKAFFTIIIFSLFYIPAVLFVYYLLRYMKRTDDALLLMREAVNLDFLTGLHNPRAFEKMFEQKTMNIAYQAQPFSLLMFDLDHFKQVNDTYGHLNGDVILIQVAQLLKMTMRSNDYCARKGGEEFAAILNDCTIEKTLKIAESIRKKVEVHPFELEDGQIIQVTISIGISCYPQDQPENMFEQADRALYVAKSSGRNQVKLAEPLK</sequence>
<evidence type="ECO:0000259" key="7">
    <source>
        <dbReference type="PROSITE" id="PS50887"/>
    </source>
</evidence>
<evidence type="ECO:0000313" key="8">
    <source>
        <dbReference type="EMBL" id="ODP26105.1"/>
    </source>
</evidence>
<keyword evidence="5 6" id="KW-0472">Membrane</keyword>
<dbReference type="PANTHER" id="PTHR45138">
    <property type="entry name" value="REGULATORY COMPONENTS OF SENSORY TRANSDUCTION SYSTEM"/>
    <property type="match status" value="1"/>
</dbReference>
<evidence type="ECO:0000256" key="4">
    <source>
        <dbReference type="ARBA" id="ARBA00022989"/>
    </source>
</evidence>
<keyword evidence="3 6" id="KW-0812">Transmembrane</keyword>
<feature type="domain" description="GGDEF" evidence="7">
    <location>
        <begin position="231"/>
        <end position="363"/>
    </location>
</feature>
<evidence type="ECO:0000256" key="5">
    <source>
        <dbReference type="ARBA" id="ARBA00023136"/>
    </source>
</evidence>
<dbReference type="EMBL" id="MDER01000096">
    <property type="protein sequence ID" value="ODP26105.1"/>
    <property type="molecule type" value="Genomic_DNA"/>
</dbReference>
<protein>
    <submittedName>
        <fullName evidence="8">Diguanylate cyclase</fullName>
        <ecNumber evidence="8">2.7.7.65</ecNumber>
    </submittedName>
</protein>
<proteinExistence type="predicted"/>
<feature type="transmembrane region" description="Helical" evidence="6">
    <location>
        <begin position="80"/>
        <end position="102"/>
    </location>
</feature>
<dbReference type="FunFam" id="3.30.70.270:FF:000001">
    <property type="entry name" value="Diguanylate cyclase domain protein"/>
    <property type="match status" value="1"/>
</dbReference>
<dbReference type="SUPFAM" id="SSF55073">
    <property type="entry name" value="Nucleotide cyclase"/>
    <property type="match status" value="1"/>
</dbReference>
<dbReference type="GO" id="GO:0071555">
    <property type="term" value="P:cell wall organization"/>
    <property type="evidence" value="ECO:0007669"/>
    <property type="project" value="InterPro"/>
</dbReference>
<dbReference type="PROSITE" id="PS50887">
    <property type="entry name" value="GGDEF"/>
    <property type="match status" value="1"/>
</dbReference>
<dbReference type="AlphaFoldDB" id="A0A1E3KYX7"/>
<evidence type="ECO:0000256" key="1">
    <source>
        <dbReference type="ARBA" id="ARBA00004651"/>
    </source>
</evidence>
<evidence type="ECO:0000256" key="3">
    <source>
        <dbReference type="ARBA" id="ARBA00022692"/>
    </source>
</evidence>
<dbReference type="Pfam" id="PF07694">
    <property type="entry name" value="5TM-5TMR_LYT"/>
    <property type="match status" value="1"/>
</dbReference>